<keyword evidence="1" id="KW-0479">Metal-binding</keyword>
<dbReference type="GO" id="GO:0061630">
    <property type="term" value="F:ubiquitin protein ligase activity"/>
    <property type="evidence" value="ECO:0007669"/>
    <property type="project" value="InterPro"/>
</dbReference>
<dbReference type="InterPro" id="IPR011011">
    <property type="entry name" value="Znf_FYVE_PHD"/>
</dbReference>
<dbReference type="GO" id="GO:0005737">
    <property type="term" value="C:cytoplasm"/>
    <property type="evidence" value="ECO:0007669"/>
    <property type="project" value="TreeGrafter"/>
</dbReference>
<dbReference type="Proteomes" id="UP000050794">
    <property type="component" value="Unassembled WGS sequence"/>
</dbReference>
<proteinExistence type="predicted"/>
<keyword evidence="2" id="KW-0863">Zinc-finger</keyword>
<feature type="zinc finger region" description="UBR-type" evidence="4">
    <location>
        <begin position="120"/>
        <end position="216"/>
    </location>
</feature>
<dbReference type="AlphaFoldDB" id="A0A183UPC6"/>
<keyword evidence="7" id="KW-1185">Reference proteome</keyword>
<dbReference type="Gene3D" id="3.30.40.10">
    <property type="entry name" value="Zinc/RING finger domain, C3HC4 (zinc finger)"/>
    <property type="match status" value="1"/>
</dbReference>
<evidence type="ECO:0000256" key="4">
    <source>
        <dbReference type="PROSITE-ProRule" id="PRU00508"/>
    </source>
</evidence>
<evidence type="ECO:0000313" key="8">
    <source>
        <dbReference type="WBParaSite" id="TCNE_0001034601-mRNA-1"/>
    </source>
</evidence>
<evidence type="ECO:0000256" key="3">
    <source>
        <dbReference type="ARBA" id="ARBA00022833"/>
    </source>
</evidence>
<gene>
    <name evidence="6" type="ORF">TCNE_LOCUS10346</name>
</gene>
<evidence type="ECO:0000259" key="5">
    <source>
        <dbReference type="PROSITE" id="PS51157"/>
    </source>
</evidence>
<dbReference type="InterPro" id="IPR003126">
    <property type="entry name" value="Znf_UBR"/>
</dbReference>
<reference evidence="6 7" key="2">
    <citation type="submission" date="2018-11" db="EMBL/GenBank/DDBJ databases">
        <authorList>
            <consortium name="Pathogen Informatics"/>
        </authorList>
    </citation>
    <scope>NUCLEOTIDE SEQUENCE [LARGE SCALE GENOMIC DNA]</scope>
</reference>
<dbReference type="WBParaSite" id="TCNE_0001034601-mRNA-1">
    <property type="protein sequence ID" value="TCNE_0001034601-mRNA-1"/>
    <property type="gene ID" value="TCNE_0001034601"/>
</dbReference>
<dbReference type="CDD" id="cd15542">
    <property type="entry name" value="PHD_UBR7"/>
    <property type="match status" value="1"/>
</dbReference>
<dbReference type="EMBL" id="UYWY01020470">
    <property type="protein sequence ID" value="VDM41667.1"/>
    <property type="molecule type" value="Genomic_DNA"/>
</dbReference>
<name>A0A183UPC6_TOXCA</name>
<evidence type="ECO:0000256" key="2">
    <source>
        <dbReference type="ARBA" id="ARBA00022771"/>
    </source>
</evidence>
<dbReference type="InterPro" id="IPR013083">
    <property type="entry name" value="Znf_RING/FYVE/PHD"/>
</dbReference>
<dbReference type="InterPro" id="IPR040204">
    <property type="entry name" value="UBR7"/>
</dbReference>
<reference evidence="8" key="1">
    <citation type="submission" date="2016-06" db="UniProtKB">
        <authorList>
            <consortium name="WormBaseParasite"/>
        </authorList>
    </citation>
    <scope>IDENTIFICATION</scope>
</reference>
<evidence type="ECO:0000313" key="6">
    <source>
        <dbReference type="EMBL" id="VDM41667.1"/>
    </source>
</evidence>
<sequence length="224" mass="25571">MDGIVRYDQIWSHQTSDKIRMLASLSAVFDPRLGIEFYALFKQSEGCAKALSDSVSSLYCLDELYCPPNVFPFETMWNVVLSRKRGHDELDESITLQEVVEIDQHLEDDARALLGSANDSVCTYPEGYPPRQMIYACKTCTSSSELAAICYGCSIHCHDEHDVIELYTKRKEKEPLNARNQYNHNYAGLYCICDRPYPSTDFDDGGDMVQCIICEDWFHTEVSL</sequence>
<dbReference type="PANTHER" id="PTHR13513:SF9">
    <property type="entry name" value="E3 UBIQUITIN-PROTEIN LIGASE UBR7-RELATED"/>
    <property type="match status" value="1"/>
</dbReference>
<dbReference type="CDD" id="cd19677">
    <property type="entry name" value="UBR-box_UBR7"/>
    <property type="match status" value="1"/>
</dbReference>
<feature type="domain" description="UBR-type" evidence="5">
    <location>
        <begin position="120"/>
        <end position="216"/>
    </location>
</feature>
<dbReference type="GO" id="GO:0008270">
    <property type="term" value="F:zinc ion binding"/>
    <property type="evidence" value="ECO:0007669"/>
    <property type="project" value="UniProtKB-KW"/>
</dbReference>
<dbReference type="SUPFAM" id="SSF57903">
    <property type="entry name" value="FYVE/PHD zinc finger"/>
    <property type="match status" value="1"/>
</dbReference>
<dbReference type="Pfam" id="PF02207">
    <property type="entry name" value="zf-UBR"/>
    <property type="match status" value="1"/>
</dbReference>
<dbReference type="SMART" id="SM00396">
    <property type="entry name" value="ZnF_UBR1"/>
    <property type="match status" value="1"/>
</dbReference>
<evidence type="ECO:0000313" key="7">
    <source>
        <dbReference type="Proteomes" id="UP000050794"/>
    </source>
</evidence>
<evidence type="ECO:0000256" key="1">
    <source>
        <dbReference type="ARBA" id="ARBA00022723"/>
    </source>
</evidence>
<keyword evidence="3" id="KW-0862">Zinc</keyword>
<organism evidence="7 8">
    <name type="scientific">Toxocara canis</name>
    <name type="common">Canine roundworm</name>
    <dbReference type="NCBI Taxonomy" id="6265"/>
    <lineage>
        <taxon>Eukaryota</taxon>
        <taxon>Metazoa</taxon>
        <taxon>Ecdysozoa</taxon>
        <taxon>Nematoda</taxon>
        <taxon>Chromadorea</taxon>
        <taxon>Rhabditida</taxon>
        <taxon>Spirurina</taxon>
        <taxon>Ascaridomorpha</taxon>
        <taxon>Ascaridoidea</taxon>
        <taxon>Toxocaridae</taxon>
        <taxon>Toxocara</taxon>
    </lineage>
</organism>
<protein>
    <submittedName>
        <fullName evidence="8">UBR-type domain-containing protein</fullName>
    </submittedName>
</protein>
<accession>A0A183UPC6</accession>
<dbReference type="InterPro" id="IPR047506">
    <property type="entry name" value="UBR7-like_UBR-box"/>
</dbReference>
<dbReference type="PANTHER" id="PTHR13513">
    <property type="entry name" value="E3 UBIQUITIN-PROTEIN LIGASE UBR7"/>
    <property type="match status" value="1"/>
</dbReference>
<dbReference type="PROSITE" id="PS51157">
    <property type="entry name" value="ZF_UBR"/>
    <property type="match status" value="1"/>
</dbReference>